<dbReference type="InterPro" id="IPR018202">
    <property type="entry name" value="Ser_caboxypep_ser_AS"/>
</dbReference>
<evidence type="ECO:0000256" key="2">
    <source>
        <dbReference type="ARBA" id="ARBA00023180"/>
    </source>
</evidence>
<evidence type="ECO:0000256" key="1">
    <source>
        <dbReference type="ARBA" id="ARBA00009431"/>
    </source>
</evidence>
<dbReference type="Gene3D" id="3.40.50.1820">
    <property type="entry name" value="alpha/beta hydrolase"/>
    <property type="match status" value="1"/>
</dbReference>
<dbReference type="PRINTS" id="PR00724">
    <property type="entry name" value="CRBOXYPTASEC"/>
</dbReference>
<dbReference type="PROSITE" id="PS00560">
    <property type="entry name" value="CARBOXYPEPT_SER_HIS"/>
    <property type="match status" value="1"/>
</dbReference>
<keyword evidence="3" id="KW-0378">Hydrolase</keyword>
<dbReference type="GO" id="GO:0006508">
    <property type="term" value="P:proteolysis"/>
    <property type="evidence" value="ECO:0007669"/>
    <property type="project" value="UniProtKB-KW"/>
</dbReference>
<evidence type="ECO:0000313" key="5">
    <source>
        <dbReference type="EMBL" id="TVU09857.1"/>
    </source>
</evidence>
<dbReference type="PANTHER" id="PTHR11802:SF328">
    <property type="entry name" value="CARBOXYPEPTIDASE"/>
    <property type="match status" value="1"/>
</dbReference>
<comment type="similarity">
    <text evidence="1 3">Belongs to the peptidase S10 family.</text>
</comment>
<dbReference type="FunFam" id="3.40.50.1820:FF:000573">
    <property type="entry name" value="Carboxypeptidase"/>
    <property type="match status" value="1"/>
</dbReference>
<dbReference type="Proteomes" id="UP000324897">
    <property type="component" value="Chromosome 3"/>
</dbReference>
<organism evidence="5 6">
    <name type="scientific">Eragrostis curvula</name>
    <name type="common">weeping love grass</name>
    <dbReference type="NCBI Taxonomy" id="38414"/>
    <lineage>
        <taxon>Eukaryota</taxon>
        <taxon>Viridiplantae</taxon>
        <taxon>Streptophyta</taxon>
        <taxon>Embryophyta</taxon>
        <taxon>Tracheophyta</taxon>
        <taxon>Spermatophyta</taxon>
        <taxon>Magnoliopsida</taxon>
        <taxon>Liliopsida</taxon>
        <taxon>Poales</taxon>
        <taxon>Poaceae</taxon>
        <taxon>PACMAD clade</taxon>
        <taxon>Chloridoideae</taxon>
        <taxon>Eragrostideae</taxon>
        <taxon>Eragrostidinae</taxon>
        <taxon>Eragrostis</taxon>
    </lineage>
</organism>
<gene>
    <name evidence="5" type="ORF">EJB05_43354</name>
</gene>
<dbReference type="GO" id="GO:0005773">
    <property type="term" value="C:vacuole"/>
    <property type="evidence" value="ECO:0007669"/>
    <property type="project" value="TreeGrafter"/>
</dbReference>
<evidence type="ECO:0000313" key="6">
    <source>
        <dbReference type="Proteomes" id="UP000324897"/>
    </source>
</evidence>
<dbReference type="Pfam" id="PF00450">
    <property type="entry name" value="Peptidase_S10"/>
    <property type="match status" value="1"/>
</dbReference>
<evidence type="ECO:0000256" key="4">
    <source>
        <dbReference type="SAM" id="MobiDB-lite"/>
    </source>
</evidence>
<accession>A0A5J9TF84</accession>
<proteinExistence type="inferred from homology"/>
<dbReference type="PROSITE" id="PS00131">
    <property type="entry name" value="CARBOXYPEPT_SER_SER"/>
    <property type="match status" value="1"/>
</dbReference>
<reference evidence="5 6" key="1">
    <citation type="journal article" date="2019" name="Sci. Rep.">
        <title>A high-quality genome of Eragrostis curvula grass provides insights into Poaceae evolution and supports new strategies to enhance forage quality.</title>
        <authorList>
            <person name="Carballo J."/>
            <person name="Santos B.A.C.M."/>
            <person name="Zappacosta D."/>
            <person name="Garbus I."/>
            <person name="Selva J.P."/>
            <person name="Gallo C.A."/>
            <person name="Diaz A."/>
            <person name="Albertini E."/>
            <person name="Caccamo M."/>
            <person name="Echenique V."/>
        </authorList>
    </citation>
    <scope>NUCLEOTIDE SEQUENCE [LARGE SCALE GENOMIC DNA]</scope>
    <source>
        <strain evidence="6">cv. Victoria</strain>
        <tissue evidence="5">Leaf</tissue>
    </source>
</reference>
<feature type="compositionally biased region" description="Polar residues" evidence="4">
    <location>
        <begin position="9"/>
        <end position="18"/>
    </location>
</feature>
<dbReference type="SUPFAM" id="SSF53474">
    <property type="entry name" value="alpha/beta-Hydrolases"/>
    <property type="match status" value="1"/>
</dbReference>
<dbReference type="Gramene" id="TVU09857">
    <property type="protein sequence ID" value="TVU09857"/>
    <property type="gene ID" value="EJB05_43354"/>
</dbReference>
<dbReference type="GO" id="GO:0004185">
    <property type="term" value="F:serine-type carboxypeptidase activity"/>
    <property type="evidence" value="ECO:0007669"/>
    <property type="project" value="UniProtKB-UniRule"/>
</dbReference>
<comment type="caution">
    <text evidence="5">The sequence shown here is derived from an EMBL/GenBank/DDBJ whole genome shotgun (WGS) entry which is preliminary data.</text>
</comment>
<dbReference type="InterPro" id="IPR001563">
    <property type="entry name" value="Peptidase_S10"/>
</dbReference>
<dbReference type="EMBL" id="RWGY01000039">
    <property type="protein sequence ID" value="TVU09857.1"/>
    <property type="molecule type" value="Genomic_DNA"/>
</dbReference>
<keyword evidence="2" id="KW-0325">Glycoprotein</keyword>
<dbReference type="EC" id="3.4.16.-" evidence="3"/>
<keyword evidence="6" id="KW-1185">Reference proteome</keyword>
<dbReference type="OrthoDB" id="443318at2759"/>
<feature type="region of interest" description="Disordered" evidence="4">
    <location>
        <begin position="9"/>
        <end position="28"/>
    </location>
</feature>
<feature type="non-terminal residue" evidence="5">
    <location>
        <position position="1"/>
    </location>
</feature>
<protein>
    <recommendedName>
        <fullName evidence="3">Carboxypeptidase</fullName>
        <ecNumber evidence="3">3.4.16.-</ecNumber>
    </recommendedName>
</protein>
<dbReference type="AlphaFoldDB" id="A0A5J9TF84"/>
<keyword evidence="3" id="KW-0645">Protease</keyword>
<name>A0A5J9TF84_9POAL</name>
<dbReference type="PANTHER" id="PTHR11802">
    <property type="entry name" value="SERINE PROTEASE FAMILY S10 SERINE CARBOXYPEPTIDASE"/>
    <property type="match status" value="1"/>
</dbReference>
<keyword evidence="3" id="KW-0121">Carboxypeptidase</keyword>
<evidence type="ECO:0000256" key="3">
    <source>
        <dbReference type="RuleBase" id="RU361156"/>
    </source>
</evidence>
<dbReference type="InterPro" id="IPR029058">
    <property type="entry name" value="AB_hydrolase_fold"/>
</dbReference>
<sequence length="557" mass="61780">MSGLPQLLRTTAYISTPKRSPHRQSVRNSQKRLISSQVEMRISYCIVLVILLGAQATNAAQLDQATLLRQFIASRDRSVDTSDETDPWADPATSFRDLPSYCKTLPKGSKEADRVAALPGQPSGVNFAQYAGYVTVSKENGRELFYYFAESPYDAASKPLVLWLNGGPGCSSLGAGAMMELGPFRVNADGKTLSRNRHAWNNVANVIFLESPAGVGFSYSNTTSDYEKSGDARTAVDAYVFLLNWLDRFPEYKGRDFYIAGESYAGHYVPQLATVIVAVREITHTVRVNLKGIIIGNPYLDRNLNEKGSLEFLWNHGVISDEVWANIIGQCRFDPSDGLLCSRAKASFRTGNIDPYNIYAPICITSPDGTSHSSSYLPGYDPCIDNYVKVYFNNPEVQKRSMLGSTHVGQNACKYTTGSSIAHLPFMNSGSQTFCNFLSGLPWNDSPSTMMRMISWLVQTGLRVWVYSGDMDDVCPLTATRYSIKDLNLTVTQPWRPWYSPDNEVGGYVQQYEGGFTFATVRGAGHLVPSFQPKRSLVLLYSFLKDMLPPAVSVWHP</sequence>
<dbReference type="InterPro" id="IPR033124">
    <property type="entry name" value="Ser_caboxypep_his_AS"/>
</dbReference>